<protein>
    <recommendedName>
        <fullName evidence="4">DUF1776-domain-containing protein</fullName>
    </recommendedName>
</protein>
<dbReference type="InterPro" id="IPR036291">
    <property type="entry name" value="NAD(P)-bd_dom_sf"/>
</dbReference>
<accession>A0A2R6S007</accession>
<evidence type="ECO:0008006" key="4">
    <source>
        <dbReference type="Google" id="ProtNLM"/>
    </source>
</evidence>
<feature type="compositionally biased region" description="Polar residues" evidence="1">
    <location>
        <begin position="553"/>
        <end position="562"/>
    </location>
</feature>
<organism evidence="2 3">
    <name type="scientific">Hermanssonia centrifuga</name>
    <dbReference type="NCBI Taxonomy" id="98765"/>
    <lineage>
        <taxon>Eukaryota</taxon>
        <taxon>Fungi</taxon>
        <taxon>Dikarya</taxon>
        <taxon>Basidiomycota</taxon>
        <taxon>Agaricomycotina</taxon>
        <taxon>Agaricomycetes</taxon>
        <taxon>Polyporales</taxon>
        <taxon>Meruliaceae</taxon>
        <taxon>Hermanssonia</taxon>
    </lineage>
</organism>
<evidence type="ECO:0000256" key="1">
    <source>
        <dbReference type="SAM" id="MobiDB-lite"/>
    </source>
</evidence>
<dbReference type="SUPFAM" id="SSF51735">
    <property type="entry name" value="NAD(P)-binding Rossmann-fold domains"/>
    <property type="match status" value="1"/>
</dbReference>
<dbReference type="Pfam" id="PF08643">
    <property type="entry name" value="DUF1776"/>
    <property type="match status" value="1"/>
</dbReference>
<gene>
    <name evidence="2" type="ORF">PHLCEN_2v1438</name>
</gene>
<dbReference type="PANTHER" id="PTHR43313">
    <property type="entry name" value="SHORT-CHAIN DEHYDROGENASE/REDUCTASE FAMILY 9C"/>
    <property type="match status" value="1"/>
</dbReference>
<dbReference type="Gene3D" id="3.40.50.720">
    <property type="entry name" value="NAD(P)-binding Rossmann-like Domain"/>
    <property type="match status" value="1"/>
</dbReference>
<sequence length="568" mass="60609">MPVPLPTVENIEEYLQHVEEVVVATVIAAAPDLPNVKQAFQNFWEDINRFGPWKSMPSFPEMKKATLGAFEVPPPPPPPPVPKGFMERSADWVGANPWKTASIATGIVGAGLLIGYGGLRYRGVVKSKKLRAAGSMGASTERRQVVVVLGGDSPLGLPLILDLEKEGYIVITSVSTPEAVDDIEKRSHGYVRAIVLDPSEPDTISYFLRSLTSTMSRRFPITASGDPHASPSSQSYIYSIVSLLTLPSSDLTPPSGPMENLGMRDLYPGYLQATHFTPIQVFQALLPLLRNSPARTRDDISGGKGKRSIVVCLPATDARVGMPFAGAQAMSAAATQRGIEVLRREIRIAGLSDEAMKNIKVVVVDVGTVGVSPPSSTSHYAMLDWTASEKAAYGSAFSSIAGSGGHSGLKGRKPTDVSKFVETVVDVVSNGRKLHGHISEVQLVLGRIREWLRGDRVIVGAGARTYALASTLPPLVLDALLNLPHFLLSIRNALLPVPPRVVLPSAPAPSTAQRQPLTGYSSAESDPEGPHDISEAGSEADVESNEGGYGSGVSESWISLNRDSPEHV</sequence>
<evidence type="ECO:0000313" key="3">
    <source>
        <dbReference type="Proteomes" id="UP000186601"/>
    </source>
</evidence>
<comment type="caution">
    <text evidence="2">The sequence shown here is derived from an EMBL/GenBank/DDBJ whole genome shotgun (WGS) entry which is preliminary data.</text>
</comment>
<dbReference type="Proteomes" id="UP000186601">
    <property type="component" value="Unassembled WGS sequence"/>
</dbReference>
<reference evidence="2 3" key="1">
    <citation type="submission" date="2018-02" db="EMBL/GenBank/DDBJ databases">
        <title>Genome sequence of the basidiomycete white-rot fungus Phlebia centrifuga.</title>
        <authorList>
            <person name="Granchi Z."/>
            <person name="Peng M."/>
            <person name="de Vries R.P."/>
            <person name="Hilden K."/>
            <person name="Makela M.R."/>
            <person name="Grigoriev I."/>
            <person name="Riley R."/>
        </authorList>
    </citation>
    <scope>NUCLEOTIDE SEQUENCE [LARGE SCALE GENOMIC DNA]</scope>
    <source>
        <strain evidence="2 3">FBCC195</strain>
    </source>
</reference>
<dbReference type="InterPro" id="IPR013952">
    <property type="entry name" value="DUF1776_fun"/>
</dbReference>
<dbReference type="PANTHER" id="PTHR43313:SF1">
    <property type="entry name" value="3BETA-HYDROXYSTEROID DEHYDROGENASE DHS-16"/>
    <property type="match status" value="1"/>
</dbReference>
<dbReference type="AlphaFoldDB" id="A0A2R6S007"/>
<dbReference type="GO" id="GO:0008202">
    <property type="term" value="P:steroid metabolic process"/>
    <property type="evidence" value="ECO:0007669"/>
    <property type="project" value="TreeGrafter"/>
</dbReference>
<dbReference type="OrthoDB" id="5308060at2759"/>
<feature type="compositionally biased region" description="Polar residues" evidence="1">
    <location>
        <begin position="511"/>
        <end position="524"/>
    </location>
</feature>
<feature type="region of interest" description="Disordered" evidence="1">
    <location>
        <begin position="505"/>
        <end position="568"/>
    </location>
</feature>
<proteinExistence type="predicted"/>
<keyword evidence="3" id="KW-1185">Reference proteome</keyword>
<name>A0A2R6S007_9APHY</name>
<dbReference type="GO" id="GO:0016491">
    <property type="term" value="F:oxidoreductase activity"/>
    <property type="evidence" value="ECO:0007669"/>
    <property type="project" value="TreeGrafter"/>
</dbReference>
<dbReference type="EMBL" id="MLYV02000111">
    <property type="protein sequence ID" value="PSS35615.1"/>
    <property type="molecule type" value="Genomic_DNA"/>
</dbReference>
<dbReference type="STRING" id="98765.A0A2R6S007"/>
<evidence type="ECO:0000313" key="2">
    <source>
        <dbReference type="EMBL" id="PSS35615.1"/>
    </source>
</evidence>